<evidence type="ECO:0000259" key="1">
    <source>
        <dbReference type="Pfam" id="PF08722"/>
    </source>
</evidence>
<dbReference type="Proteomes" id="UP000282378">
    <property type="component" value="Unassembled WGS sequence"/>
</dbReference>
<comment type="caution">
    <text evidence="2">The sequence shown here is derived from an EMBL/GenBank/DDBJ whole genome shotgun (WGS) entry which is preliminary data.</text>
</comment>
<feature type="non-terminal residue" evidence="2">
    <location>
        <position position="1"/>
    </location>
</feature>
<dbReference type="Pfam" id="PF08722">
    <property type="entry name" value="Tn7_TnsA-like_N"/>
    <property type="match status" value="1"/>
</dbReference>
<evidence type="ECO:0000313" key="2">
    <source>
        <dbReference type="EMBL" id="RML37916.1"/>
    </source>
</evidence>
<dbReference type="AlphaFoldDB" id="A0A3M2VFG5"/>
<feature type="non-terminal residue" evidence="2">
    <location>
        <position position="54"/>
    </location>
</feature>
<reference evidence="2 3" key="1">
    <citation type="submission" date="2018-08" db="EMBL/GenBank/DDBJ databases">
        <title>Recombination of ecologically and evolutionarily significant loci maintains genetic cohesion in the Pseudomonas syringae species complex.</title>
        <authorList>
            <person name="Dillon M."/>
            <person name="Thakur S."/>
            <person name="Almeida R.N.D."/>
            <person name="Weir B.S."/>
            <person name="Guttman D.S."/>
        </authorList>
    </citation>
    <scope>NUCLEOTIDE SEQUENCE [LARGE SCALE GENOMIC DNA]</scope>
    <source>
        <strain evidence="2 3">88_10</strain>
    </source>
</reference>
<organism evidence="2 3">
    <name type="scientific">Pseudomonas syringae pv. maculicola</name>
    <dbReference type="NCBI Taxonomy" id="59511"/>
    <lineage>
        <taxon>Bacteria</taxon>
        <taxon>Pseudomonadati</taxon>
        <taxon>Pseudomonadota</taxon>
        <taxon>Gammaproteobacteria</taxon>
        <taxon>Pseudomonadales</taxon>
        <taxon>Pseudomonadaceae</taxon>
        <taxon>Pseudomonas</taxon>
    </lineage>
</organism>
<feature type="domain" description="TnsA endonuclease N-terminal" evidence="1">
    <location>
        <begin position="2"/>
        <end position="53"/>
    </location>
</feature>
<protein>
    <recommendedName>
        <fullName evidence="1">TnsA endonuclease N-terminal domain-containing protein</fullName>
    </recommendedName>
</protein>
<sequence>QIYTPDYLVFYHQQHLPYFGAMQPLLVEVKPREQWVENWRDWSGKWKEARRLAR</sequence>
<proteinExistence type="predicted"/>
<evidence type="ECO:0000313" key="3">
    <source>
        <dbReference type="Proteomes" id="UP000282378"/>
    </source>
</evidence>
<name>A0A3M2VFG5_PSEYM</name>
<dbReference type="EMBL" id="RBNL01004171">
    <property type="protein sequence ID" value="RML37916.1"/>
    <property type="molecule type" value="Genomic_DNA"/>
</dbReference>
<dbReference type="InterPro" id="IPR014833">
    <property type="entry name" value="TnsA_N"/>
</dbReference>
<accession>A0A3M2VFG5</accession>
<gene>
    <name evidence="2" type="ORF">APX70_07778</name>
</gene>